<dbReference type="Proteomes" id="UP000287857">
    <property type="component" value="Unassembled WGS sequence"/>
</dbReference>
<keyword evidence="1" id="KW-0812">Transmembrane</keyword>
<dbReference type="PANTHER" id="PTHR36434:SF1">
    <property type="entry name" value="MEMBRANE PROTEASE YUGP-RELATED"/>
    <property type="match status" value="1"/>
</dbReference>
<feature type="transmembrane region" description="Helical" evidence="1">
    <location>
        <begin position="207"/>
        <end position="229"/>
    </location>
</feature>
<dbReference type="InterPro" id="IPR007395">
    <property type="entry name" value="Zn_peptidase_2"/>
</dbReference>
<reference evidence="2 3" key="1">
    <citation type="submission" date="2017-05" db="EMBL/GenBank/DDBJ databases">
        <title>Vagococcus spp. assemblies.</title>
        <authorList>
            <person name="Gulvik C.A."/>
        </authorList>
    </citation>
    <scope>NUCLEOTIDE SEQUENCE [LARGE SCALE GENOMIC DNA]</scope>
    <source>
        <strain evidence="2 3">SS1995</strain>
    </source>
</reference>
<gene>
    <name evidence="2" type="ORF">CBF37_07685</name>
</gene>
<keyword evidence="1" id="KW-1133">Transmembrane helix</keyword>
<feature type="transmembrane region" description="Helical" evidence="1">
    <location>
        <begin position="151"/>
        <end position="173"/>
    </location>
</feature>
<keyword evidence="3" id="KW-1185">Reference proteome</keyword>
<keyword evidence="1" id="KW-0472">Membrane</keyword>
<evidence type="ECO:0000313" key="2">
    <source>
        <dbReference type="EMBL" id="RST98386.1"/>
    </source>
</evidence>
<name>A0A429ZX13_9ENTE</name>
<dbReference type="PANTHER" id="PTHR36434">
    <property type="entry name" value="MEMBRANE PROTEASE YUGP-RELATED"/>
    <property type="match status" value="1"/>
</dbReference>
<proteinExistence type="predicted"/>
<dbReference type="EMBL" id="NGJS01000010">
    <property type="protein sequence ID" value="RST98386.1"/>
    <property type="molecule type" value="Genomic_DNA"/>
</dbReference>
<feature type="transmembrane region" description="Helical" evidence="1">
    <location>
        <begin position="12"/>
        <end position="29"/>
    </location>
</feature>
<organism evidence="2 3">
    <name type="scientific">Vagococcus vulneris</name>
    <dbReference type="NCBI Taxonomy" id="1977869"/>
    <lineage>
        <taxon>Bacteria</taxon>
        <taxon>Bacillati</taxon>
        <taxon>Bacillota</taxon>
        <taxon>Bacilli</taxon>
        <taxon>Lactobacillales</taxon>
        <taxon>Enterococcaceae</taxon>
        <taxon>Vagococcus</taxon>
    </lineage>
</organism>
<accession>A0A429ZX13</accession>
<sequence length="235" mass="25675">MFMPYYVFDPTYGLVIIGLLISLAASSYVKSTYNKYSKVSSKKGHTASEVSSMLLRDAGIKDVGVQKISGDLTDNYNSHTKILSLSETVSDSTSVAAIGVAAHECGHAIQDQKKYTPLKLRSVMVPVVNFSAQISIPLIIIGSIFFSSMPFLVYIGIICFALTFLFQVVTLPVEFNASRRALAVLSDNHLLDDDELVMARKVLTAAALTYVAATIASLLQLLRLILIFGNQNRRN</sequence>
<evidence type="ECO:0000256" key="1">
    <source>
        <dbReference type="SAM" id="Phobius"/>
    </source>
</evidence>
<protein>
    <submittedName>
        <fullName evidence="2">Peptidase</fullName>
    </submittedName>
</protein>
<dbReference type="Pfam" id="PF04298">
    <property type="entry name" value="Zn_peptidase_2"/>
    <property type="match status" value="1"/>
</dbReference>
<evidence type="ECO:0000313" key="3">
    <source>
        <dbReference type="Proteomes" id="UP000287857"/>
    </source>
</evidence>
<dbReference type="AlphaFoldDB" id="A0A429ZX13"/>
<comment type="caution">
    <text evidence="2">The sequence shown here is derived from an EMBL/GenBank/DDBJ whole genome shotgun (WGS) entry which is preliminary data.</text>
</comment>
<feature type="transmembrane region" description="Helical" evidence="1">
    <location>
        <begin position="123"/>
        <end position="145"/>
    </location>
</feature>